<reference evidence="1 2" key="1">
    <citation type="submission" date="2021-06" db="EMBL/GenBank/DDBJ databases">
        <authorList>
            <person name="Sun Q."/>
            <person name="Li D."/>
        </authorList>
    </citation>
    <scope>NUCLEOTIDE SEQUENCE [LARGE SCALE GENOMIC DNA]</scope>
    <source>
        <strain evidence="1 2">MSJd-7</strain>
    </source>
</reference>
<protein>
    <submittedName>
        <fullName evidence="1">Pyridoxamine 5'-phosphate oxidase family protein</fullName>
    </submittedName>
</protein>
<dbReference type="Pfam" id="PF12900">
    <property type="entry name" value="Pyridox_ox_2"/>
    <property type="match status" value="1"/>
</dbReference>
<name>A0ABS6ESG1_9FIRM</name>
<proteinExistence type="predicted"/>
<dbReference type="InterPro" id="IPR024747">
    <property type="entry name" value="Pyridox_Oxase-rel"/>
</dbReference>
<dbReference type="PANTHER" id="PTHR34071:SF2">
    <property type="entry name" value="FLAVIN-NUCLEOTIDE-BINDING PROTEIN"/>
    <property type="match status" value="1"/>
</dbReference>
<organism evidence="1 2">
    <name type="scientific">Butyricicoccus intestinisimiae</name>
    <dbReference type="NCBI Taxonomy" id="2841509"/>
    <lineage>
        <taxon>Bacteria</taxon>
        <taxon>Bacillati</taxon>
        <taxon>Bacillota</taxon>
        <taxon>Clostridia</taxon>
        <taxon>Eubacteriales</taxon>
        <taxon>Butyricicoccaceae</taxon>
        <taxon>Butyricicoccus</taxon>
    </lineage>
</organism>
<gene>
    <name evidence="1" type="ORF">KQI75_08420</name>
</gene>
<dbReference type="EMBL" id="JAHLQI010000004">
    <property type="protein sequence ID" value="MBU5490639.1"/>
    <property type="molecule type" value="Genomic_DNA"/>
</dbReference>
<evidence type="ECO:0000313" key="1">
    <source>
        <dbReference type="EMBL" id="MBU5490639.1"/>
    </source>
</evidence>
<accession>A0ABS6ESG1</accession>
<dbReference type="Proteomes" id="UP000783588">
    <property type="component" value="Unassembled WGS sequence"/>
</dbReference>
<sequence length="158" mass="18382">MFREMRRYKQAVTAETCAEILKTEKRGVLSVIGDEGYPYAVPLDFYYEEEEQTIYFHCAKVGHKIDAIKDCDKVCFTTWNTGFQKENDWVWNVTSVIVFGRAELIEDAAQTSEKVRKLAMKYYPTEEEVDAEMEKAIARVQLLALHIEHMTGKLVNER</sequence>
<evidence type="ECO:0000313" key="2">
    <source>
        <dbReference type="Proteomes" id="UP000783588"/>
    </source>
</evidence>
<keyword evidence="2" id="KW-1185">Reference proteome</keyword>
<dbReference type="RefSeq" id="WP_216470312.1">
    <property type="nucleotide sequence ID" value="NZ_JAHLQI010000004.1"/>
</dbReference>
<dbReference type="PANTHER" id="PTHR34071">
    <property type="entry name" value="5-NITROIMIDAZOLE ANTIBIOTICS RESISTANCE PROTEIN, NIMA-FAMILY-RELATED PROTEIN-RELATED"/>
    <property type="match status" value="1"/>
</dbReference>
<comment type="caution">
    <text evidence="1">The sequence shown here is derived from an EMBL/GenBank/DDBJ whole genome shotgun (WGS) entry which is preliminary data.</text>
</comment>